<dbReference type="AlphaFoldDB" id="A6DFQ7"/>
<accession>A6DFQ7</accession>
<evidence type="ECO:0000259" key="1">
    <source>
        <dbReference type="Pfam" id="PF07624"/>
    </source>
</evidence>
<dbReference type="InterPro" id="IPR013039">
    <property type="entry name" value="DUF1588"/>
</dbReference>
<dbReference type="InterPro" id="IPR011478">
    <property type="entry name" value="DUF1585"/>
</dbReference>
<dbReference type="STRING" id="313628.LNTAR_17843"/>
<proteinExistence type="predicted"/>
<reference evidence="6 7" key="1">
    <citation type="journal article" date="2010" name="J. Bacteriol.">
        <title>Genome sequence of Lentisphaera araneosa HTCC2155T, the type species of the order Lentisphaerales in the phylum Lentisphaerae.</title>
        <authorList>
            <person name="Thrash J.C."/>
            <person name="Cho J.C."/>
            <person name="Vergin K.L."/>
            <person name="Morris R.M."/>
            <person name="Giovannoni S.J."/>
        </authorList>
    </citation>
    <scope>NUCLEOTIDE SEQUENCE [LARGE SCALE GENOMIC DNA]</scope>
    <source>
        <strain evidence="6 7">HTCC2155</strain>
    </source>
</reference>
<evidence type="ECO:0000259" key="2">
    <source>
        <dbReference type="Pfam" id="PF07626"/>
    </source>
</evidence>
<dbReference type="Proteomes" id="UP000004947">
    <property type="component" value="Unassembled WGS sequence"/>
</dbReference>
<dbReference type="InterPro" id="IPR011429">
    <property type="entry name" value="Cyt_c_Planctomycete-type"/>
</dbReference>
<name>A6DFQ7_9BACT</name>
<evidence type="ECO:0000259" key="5">
    <source>
        <dbReference type="Pfam" id="PF07635"/>
    </source>
</evidence>
<comment type="caution">
    <text evidence="6">The sequence shown here is derived from an EMBL/GenBank/DDBJ whole genome shotgun (WGS) entry which is preliminary data.</text>
</comment>
<dbReference type="Pfam" id="PF07627">
    <property type="entry name" value="PSCyt3"/>
    <property type="match status" value="1"/>
</dbReference>
<dbReference type="InterPro" id="IPR013036">
    <property type="entry name" value="DUF1587"/>
</dbReference>
<gene>
    <name evidence="6" type="ORF">LNTAR_17843</name>
</gene>
<dbReference type="Pfam" id="PF07631">
    <property type="entry name" value="PSD4"/>
    <property type="match status" value="1"/>
</dbReference>
<dbReference type="eggNOG" id="COG0551">
    <property type="taxonomic scope" value="Bacteria"/>
</dbReference>
<sequence>MECHNASKQKGDRRFDRLRIDFTNPHSAESLQEILDILNLSEMPPKKADKQPSEKELKQVIDWLTNNLQKAKEKVNKSANGRVVIRRLNKTEYRNSVRDIFDINTELYDPSMGFPEENEEEGFDNIGGALIMSEYLMRETLLAGEVIAERVVQPGPRPEVNNLSLTPELRGEASRELGKYYYTRFIQNGSLIIKSGKRQWEASNDGRYNLKIKATMLNRLTSQIPSSNLRYDSSEPAKLKVTAYKMGGSAPFTQVLGEFDVADEQVGEINITTELRRGSRIKIEWVNGPNGSVKRITRKVLHKYHPEALQGHKNPTQMYFGAGPEMQIKEFHLEGPFYDEWPLPVFAKYFGSLNSNSSFADLKLSLKKLSYQVYRGEQGNQDPAYLKMAQKAMDQDGDVWTAAKAGIKTMLSSPQFLYMAEAPAKSSKSRLSARELAVRMAYFLWKSSPDEELLELASNKKLLDPKVRLRQLERMLIDPRAKGFVEDFLGQWLWLETLGDMPPSKKDKLYYKYNLEKAMAQETYLFTEDLLKRNGPLENLLDADYTFVNEGLAALYGISGVTGEEFRKVQLQGRPERGGLMGQASVLTVTGNGVESLPVTRGVWILENIMGTPPPPPPPDVPEIAPDTSGTQTVRDLLAKHREDFSCNECHKKMDPFGLAMEGYDYLGRYREHYGHKSKSKNKINLAVQSHDGVNFEGLPGVKQYIKSKPDMFTRCLTEKLLTFAVGRKMVFTDRRSIDAIVQRAKKEGFGLRDLMKLIVLSEVFITK</sequence>
<dbReference type="Pfam" id="PF07626">
    <property type="entry name" value="PSD3"/>
    <property type="match status" value="1"/>
</dbReference>
<dbReference type="Pfam" id="PF07624">
    <property type="entry name" value="PSD2"/>
    <property type="match status" value="1"/>
</dbReference>
<feature type="domain" description="DUF1592" evidence="4">
    <location>
        <begin position="431"/>
        <end position="558"/>
    </location>
</feature>
<protein>
    <recommendedName>
        <fullName evidence="8">DUF1592 domain-containing protein</fullName>
    </recommendedName>
</protein>
<feature type="domain" description="DUF1587" evidence="2">
    <location>
        <begin position="86"/>
        <end position="152"/>
    </location>
</feature>
<feature type="domain" description="DUF1588" evidence="3">
    <location>
        <begin position="577"/>
        <end position="673"/>
    </location>
</feature>
<feature type="domain" description="DUF1585" evidence="1">
    <location>
        <begin position="692"/>
        <end position="765"/>
    </location>
</feature>
<feature type="domain" description="Cytochrome C Planctomycete-type" evidence="5">
    <location>
        <begin position="2"/>
        <end position="46"/>
    </location>
</feature>
<dbReference type="Pfam" id="PF07635">
    <property type="entry name" value="PSCyt1"/>
    <property type="match status" value="1"/>
</dbReference>
<evidence type="ECO:0008006" key="8">
    <source>
        <dbReference type="Google" id="ProtNLM"/>
    </source>
</evidence>
<evidence type="ECO:0000313" key="6">
    <source>
        <dbReference type="EMBL" id="EDM29637.1"/>
    </source>
</evidence>
<evidence type="ECO:0000259" key="4">
    <source>
        <dbReference type="Pfam" id="PF07631"/>
    </source>
</evidence>
<dbReference type="InterPro" id="IPR013042">
    <property type="entry name" value="DUF1592"/>
</dbReference>
<dbReference type="eggNOG" id="COG2010">
    <property type="taxonomic scope" value="Bacteria"/>
</dbReference>
<dbReference type="RefSeq" id="WP_007276756.1">
    <property type="nucleotide sequence ID" value="NZ_ABCK01000001.1"/>
</dbReference>
<keyword evidence="7" id="KW-1185">Reference proteome</keyword>
<dbReference type="EMBL" id="ABCK01000001">
    <property type="protein sequence ID" value="EDM29637.1"/>
    <property type="molecule type" value="Genomic_DNA"/>
</dbReference>
<organism evidence="6 7">
    <name type="scientific">Lentisphaera araneosa HTCC2155</name>
    <dbReference type="NCBI Taxonomy" id="313628"/>
    <lineage>
        <taxon>Bacteria</taxon>
        <taxon>Pseudomonadati</taxon>
        <taxon>Lentisphaerota</taxon>
        <taxon>Lentisphaeria</taxon>
        <taxon>Lentisphaerales</taxon>
        <taxon>Lentisphaeraceae</taxon>
        <taxon>Lentisphaera</taxon>
    </lineage>
</organism>
<evidence type="ECO:0000313" key="7">
    <source>
        <dbReference type="Proteomes" id="UP000004947"/>
    </source>
</evidence>
<evidence type="ECO:0000259" key="3">
    <source>
        <dbReference type="Pfam" id="PF07627"/>
    </source>
</evidence>